<dbReference type="Gramene" id="KXG23825">
    <property type="protein sequence ID" value="KXG23825"/>
    <property type="gene ID" value="SORBI_3008G145500"/>
</dbReference>
<reference evidence="4" key="2">
    <citation type="journal article" date="2018" name="Plant J.">
        <title>The Sorghum bicolor reference genome: improved assembly, gene annotations, a transcriptome atlas, and signatures of genome organization.</title>
        <authorList>
            <person name="McCormick R.F."/>
            <person name="Truong S.K."/>
            <person name="Sreedasyam A."/>
            <person name="Jenkins J."/>
            <person name="Shu S."/>
            <person name="Sims D."/>
            <person name="Kennedy M."/>
            <person name="Amirebrahimi M."/>
            <person name="Weers B.D."/>
            <person name="McKinley B."/>
            <person name="Mattison A."/>
            <person name="Morishige D.T."/>
            <person name="Grimwood J."/>
            <person name="Schmutz J."/>
            <person name="Mullet J.E."/>
        </authorList>
    </citation>
    <scope>NUCLEOTIDE SEQUENCE [LARGE SCALE GENOMIC DNA]</scope>
    <source>
        <strain evidence="4">cv. BTx623</strain>
    </source>
</reference>
<dbReference type="EMBL" id="CM000767">
    <property type="protein sequence ID" value="KXG23825.1"/>
    <property type="molecule type" value="Genomic_DNA"/>
</dbReference>
<dbReference type="InParanoid" id="A0A1B6PE72"/>
<protein>
    <submittedName>
        <fullName evidence="3">Uncharacterized protein</fullName>
    </submittedName>
</protein>
<evidence type="ECO:0000313" key="3">
    <source>
        <dbReference type="EMBL" id="KXG23825.1"/>
    </source>
</evidence>
<dbReference type="AlphaFoldDB" id="A0A1B6PE72"/>
<evidence type="ECO:0000313" key="4">
    <source>
        <dbReference type="Proteomes" id="UP000000768"/>
    </source>
</evidence>
<gene>
    <name evidence="3" type="ORF">SORBI_3008G145500</name>
</gene>
<feature type="chain" id="PRO_5008588900" evidence="2">
    <location>
        <begin position="25"/>
        <end position="140"/>
    </location>
</feature>
<accession>A0A1B6PE72</accession>
<evidence type="ECO:0000256" key="2">
    <source>
        <dbReference type="SAM" id="SignalP"/>
    </source>
</evidence>
<organism evidence="3 4">
    <name type="scientific">Sorghum bicolor</name>
    <name type="common">Sorghum</name>
    <name type="synonym">Sorghum vulgare</name>
    <dbReference type="NCBI Taxonomy" id="4558"/>
    <lineage>
        <taxon>Eukaryota</taxon>
        <taxon>Viridiplantae</taxon>
        <taxon>Streptophyta</taxon>
        <taxon>Embryophyta</taxon>
        <taxon>Tracheophyta</taxon>
        <taxon>Spermatophyta</taxon>
        <taxon>Magnoliopsida</taxon>
        <taxon>Liliopsida</taxon>
        <taxon>Poales</taxon>
        <taxon>Poaceae</taxon>
        <taxon>PACMAD clade</taxon>
        <taxon>Panicoideae</taxon>
        <taxon>Andropogonodae</taxon>
        <taxon>Andropogoneae</taxon>
        <taxon>Sorghinae</taxon>
        <taxon>Sorghum</taxon>
    </lineage>
</organism>
<keyword evidence="2" id="KW-0732">Signal</keyword>
<feature type="region of interest" description="Disordered" evidence="1">
    <location>
        <begin position="92"/>
        <end position="114"/>
    </location>
</feature>
<evidence type="ECO:0000256" key="1">
    <source>
        <dbReference type="SAM" id="MobiDB-lite"/>
    </source>
</evidence>
<feature type="signal peptide" evidence="2">
    <location>
        <begin position="1"/>
        <end position="24"/>
    </location>
</feature>
<dbReference type="OMA" id="YGWPRRR"/>
<reference evidence="3 4" key="1">
    <citation type="journal article" date="2009" name="Nature">
        <title>The Sorghum bicolor genome and the diversification of grasses.</title>
        <authorList>
            <person name="Paterson A.H."/>
            <person name="Bowers J.E."/>
            <person name="Bruggmann R."/>
            <person name="Dubchak I."/>
            <person name="Grimwood J."/>
            <person name="Gundlach H."/>
            <person name="Haberer G."/>
            <person name="Hellsten U."/>
            <person name="Mitros T."/>
            <person name="Poliakov A."/>
            <person name="Schmutz J."/>
            <person name="Spannagl M."/>
            <person name="Tang H."/>
            <person name="Wang X."/>
            <person name="Wicker T."/>
            <person name="Bharti A.K."/>
            <person name="Chapman J."/>
            <person name="Feltus F.A."/>
            <person name="Gowik U."/>
            <person name="Grigoriev I.V."/>
            <person name="Lyons E."/>
            <person name="Maher C.A."/>
            <person name="Martis M."/>
            <person name="Narechania A."/>
            <person name="Otillar R.P."/>
            <person name="Penning B.W."/>
            <person name="Salamov A.A."/>
            <person name="Wang Y."/>
            <person name="Zhang L."/>
            <person name="Carpita N.C."/>
            <person name="Freeling M."/>
            <person name="Gingle A.R."/>
            <person name="Hash C.T."/>
            <person name="Keller B."/>
            <person name="Klein P."/>
            <person name="Kresovich S."/>
            <person name="McCann M.C."/>
            <person name="Ming R."/>
            <person name="Peterson D.G."/>
            <person name="Mehboob-ur-Rahman"/>
            <person name="Ware D."/>
            <person name="Westhoff P."/>
            <person name="Mayer K.F."/>
            <person name="Messing J."/>
            <person name="Rokhsar D.S."/>
        </authorList>
    </citation>
    <scope>NUCLEOTIDE SEQUENCE [LARGE SCALE GENOMIC DNA]</scope>
    <source>
        <strain evidence="4">cv. BTx623</strain>
    </source>
</reference>
<proteinExistence type="predicted"/>
<name>A0A1B6PE72_SORBI</name>
<dbReference type="Proteomes" id="UP000000768">
    <property type="component" value="Chromosome 8"/>
</dbReference>
<keyword evidence="4" id="KW-1185">Reference proteome</keyword>
<sequence>MATRFTGMVVAGLLLSLRFGGACGSEPAASRAGCVEPLRLWRRQPVFGWCVGAARIFFSSACLFLRPSRHRRRLPKSPELVSEQLDPVSARPDPELWQLDPARTSRADDGYGWPRRRRWRQPGVSARPLGRGGVHRVGRV</sequence>